<dbReference type="Proteomes" id="UP000175989">
    <property type="component" value="Unassembled WGS sequence"/>
</dbReference>
<reference evidence="2" key="1">
    <citation type="journal article" date="2016" name="Front. Microbiol.">
        <title>Molecular Keys to the Janthinobacterium and Duganella spp. Interaction with the Plant Pathogen Fusarium graminearum.</title>
        <authorList>
            <person name="Haack F.S."/>
            <person name="Poehlein A."/>
            <person name="Kroger C."/>
            <person name="Voigt C.A."/>
            <person name="Piepenbring M."/>
            <person name="Bode H.B."/>
            <person name="Daniel R."/>
            <person name="Schafer W."/>
            <person name="Streit W.R."/>
        </authorList>
    </citation>
    <scope>NUCLEOTIDE SEQUENCE [LARGE SCALE GENOMIC DNA]</scope>
    <source>
        <strain evidence="2">T54</strain>
    </source>
</reference>
<dbReference type="NCBIfam" id="TIGR02595">
    <property type="entry name" value="PEP_CTERM"/>
    <property type="match status" value="1"/>
</dbReference>
<sequence>MIAAVGAGGDQGGAANARATVTSNYGAVAAATANGGGAFFNPGAPAIARADATSAWHASADAVAMSGSGRFGNTEPASAIAQASVNRAASRPPLPPASLLAPEARAHALASFRGGDVLARSSYSDASLGAVVVATASSAQPAEFYQPEAYSAANVGGNAYGPWTPDAATGMVASYASALPDPASLAPLMAASPSIAAAFDDAQVLGAGTMGAMFFPFTATAQYSVPFAAGSHLLLGLGLPYNSDFDTANFEFSVSNGATELYAGSFNNPDQAALFFSDNVLDLGVFNTSTLDLLVRFSFNGGIYGFSYVLGAGNALTPVPEPGSWLMLVLGLALLAWRGGVLRRLPARV</sequence>
<name>A0A1E7WGK0_9BURK</name>
<accession>A0A1E7WGK0</accession>
<keyword evidence="2" id="KW-1185">Reference proteome</keyword>
<evidence type="ECO:0000313" key="2">
    <source>
        <dbReference type="Proteomes" id="UP000175989"/>
    </source>
</evidence>
<dbReference type="PATRIC" id="fig|762836.4.peg.3544"/>
<protein>
    <submittedName>
        <fullName evidence="1">Uncharacterized protein</fullName>
    </submittedName>
</protein>
<evidence type="ECO:0000313" key="1">
    <source>
        <dbReference type="EMBL" id="OEZ97609.1"/>
    </source>
</evidence>
<comment type="caution">
    <text evidence="1">The sequence shown here is derived from an EMBL/GenBank/DDBJ whole genome shotgun (WGS) entry which is preliminary data.</text>
</comment>
<organism evidence="1 2">
    <name type="scientific">Duganella phyllosphaerae</name>
    <dbReference type="NCBI Taxonomy" id="762836"/>
    <lineage>
        <taxon>Bacteria</taxon>
        <taxon>Pseudomonadati</taxon>
        <taxon>Pseudomonadota</taxon>
        <taxon>Betaproteobacteria</taxon>
        <taxon>Burkholderiales</taxon>
        <taxon>Oxalobacteraceae</taxon>
        <taxon>Telluria group</taxon>
        <taxon>Duganella</taxon>
    </lineage>
</organism>
<proteinExistence type="predicted"/>
<dbReference type="EMBL" id="LROM01000096">
    <property type="protein sequence ID" value="OEZ97609.1"/>
    <property type="molecule type" value="Genomic_DNA"/>
</dbReference>
<dbReference type="AlphaFoldDB" id="A0A1E7WGK0"/>
<gene>
    <name evidence="1" type="ORF">DUPY_34420</name>
</gene>
<dbReference type="InterPro" id="IPR013424">
    <property type="entry name" value="Ice-binding_C"/>
</dbReference>